<evidence type="ECO:0000313" key="8">
    <source>
        <dbReference type="Proteomes" id="UP001219518"/>
    </source>
</evidence>
<feature type="compositionally biased region" description="Low complexity" evidence="5">
    <location>
        <begin position="102"/>
        <end position="111"/>
    </location>
</feature>
<evidence type="ECO:0000256" key="1">
    <source>
        <dbReference type="ARBA" id="ARBA00022723"/>
    </source>
</evidence>
<keyword evidence="8" id="KW-1185">Reference proteome</keyword>
<keyword evidence="3" id="KW-0862">Zinc</keyword>
<feature type="region of interest" description="Disordered" evidence="5">
    <location>
        <begin position="139"/>
        <end position="167"/>
    </location>
</feature>
<evidence type="ECO:0000256" key="4">
    <source>
        <dbReference type="PROSITE-ProRule" id="PRU00175"/>
    </source>
</evidence>
<evidence type="ECO:0000259" key="6">
    <source>
        <dbReference type="PROSITE" id="PS50089"/>
    </source>
</evidence>
<protein>
    <submittedName>
        <fullName evidence="7">E3 ubiquitin-protein ligase DIS1</fullName>
    </submittedName>
</protein>
<reference evidence="7" key="2">
    <citation type="journal article" date="2023" name="BMC Genomics">
        <title>Pest status, molecular evolution, and epigenetic factors derived from the genome assembly of Frankliniella fusca, a thysanopteran phytovirus vector.</title>
        <authorList>
            <person name="Catto M.A."/>
            <person name="Labadie P.E."/>
            <person name="Jacobson A.L."/>
            <person name="Kennedy G.G."/>
            <person name="Srinivasan R."/>
            <person name="Hunt B.G."/>
        </authorList>
    </citation>
    <scope>NUCLEOTIDE SEQUENCE</scope>
    <source>
        <strain evidence="7">PL_HMW_Pooled</strain>
    </source>
</reference>
<evidence type="ECO:0000313" key="7">
    <source>
        <dbReference type="EMBL" id="KAK3911316.1"/>
    </source>
</evidence>
<sequence>MLKKVQGLLTAGSGPTPLNLQLLSSCLQQASQLLECPVCLEAVKPPVWQCCHGHLLCSGCRARSDRCPLCRVPLGPRGRSLLADKLHDLLSQTYQRYSEQRQGQPPGAQDDPAPPPAAEHQDAAVEQRAGVLTRGLRMTASSEDVSATSTPGGLGPAAQQQPARARSQSAGHIGVVVAEAVVKDDPLVHCPYGSACPNTCPASEVFNHLREDHDGPLLQYFPREGRELSLPRPEPEAPERRASLTALTTKAGETVFLHAERGRMWLWALAASATAPSAPAAPETTTSPSGCSELRVDFPEDAEQRLLLPVFPLTASCDDVIASGRCVRVPLQDVRISVRVGPGVTGS</sequence>
<evidence type="ECO:0000256" key="5">
    <source>
        <dbReference type="SAM" id="MobiDB-lite"/>
    </source>
</evidence>
<dbReference type="GO" id="GO:0061630">
    <property type="term" value="F:ubiquitin protein ligase activity"/>
    <property type="evidence" value="ECO:0007669"/>
    <property type="project" value="TreeGrafter"/>
</dbReference>
<feature type="domain" description="RING-type" evidence="6">
    <location>
        <begin position="36"/>
        <end position="71"/>
    </location>
</feature>
<dbReference type="EMBL" id="JAHWGI010000256">
    <property type="protein sequence ID" value="KAK3911316.1"/>
    <property type="molecule type" value="Genomic_DNA"/>
</dbReference>
<feature type="region of interest" description="Disordered" evidence="5">
    <location>
        <begin position="96"/>
        <end position="125"/>
    </location>
</feature>
<dbReference type="PANTHER" id="PTHR10315:SF155">
    <property type="entry name" value="IP10571P"/>
    <property type="match status" value="1"/>
</dbReference>
<dbReference type="Pfam" id="PF21362">
    <property type="entry name" value="Sina_RING"/>
    <property type="match status" value="1"/>
</dbReference>
<comment type="caution">
    <text evidence="7">The sequence shown here is derived from an EMBL/GenBank/DDBJ whole genome shotgun (WGS) entry which is preliminary data.</text>
</comment>
<dbReference type="InterPro" id="IPR013083">
    <property type="entry name" value="Znf_RING/FYVE/PHD"/>
</dbReference>
<name>A0AAE1L941_9NEOP</name>
<keyword evidence="2 4" id="KW-0863">Zinc-finger</keyword>
<dbReference type="Gene3D" id="3.30.40.10">
    <property type="entry name" value="Zinc/RING finger domain, C3HC4 (zinc finger)"/>
    <property type="match status" value="1"/>
</dbReference>
<organism evidence="7 8">
    <name type="scientific">Frankliniella fusca</name>
    <dbReference type="NCBI Taxonomy" id="407009"/>
    <lineage>
        <taxon>Eukaryota</taxon>
        <taxon>Metazoa</taxon>
        <taxon>Ecdysozoa</taxon>
        <taxon>Arthropoda</taxon>
        <taxon>Hexapoda</taxon>
        <taxon>Insecta</taxon>
        <taxon>Pterygota</taxon>
        <taxon>Neoptera</taxon>
        <taxon>Paraneoptera</taxon>
        <taxon>Thysanoptera</taxon>
        <taxon>Terebrantia</taxon>
        <taxon>Thripoidea</taxon>
        <taxon>Thripidae</taxon>
        <taxon>Frankliniella</taxon>
    </lineage>
</organism>
<dbReference type="GO" id="GO:0008270">
    <property type="term" value="F:zinc ion binding"/>
    <property type="evidence" value="ECO:0007669"/>
    <property type="project" value="UniProtKB-KW"/>
</dbReference>
<dbReference type="FunFam" id="3.30.40.10:FF:000741">
    <property type="entry name" value="Uncharacterized protein, isoform A"/>
    <property type="match status" value="1"/>
</dbReference>
<reference evidence="7" key="1">
    <citation type="submission" date="2021-07" db="EMBL/GenBank/DDBJ databases">
        <authorList>
            <person name="Catto M.A."/>
            <person name="Jacobson A."/>
            <person name="Kennedy G."/>
            <person name="Labadie P."/>
            <person name="Hunt B.G."/>
            <person name="Srinivasan R."/>
        </authorList>
    </citation>
    <scope>NUCLEOTIDE SEQUENCE</scope>
    <source>
        <strain evidence="7">PL_HMW_Pooled</strain>
        <tissue evidence="7">Head</tissue>
    </source>
</reference>
<gene>
    <name evidence="7" type="ORF">KUF71_021097</name>
</gene>
<dbReference type="InterPro" id="IPR049548">
    <property type="entry name" value="Sina-like_RING"/>
</dbReference>
<feature type="compositionally biased region" description="Low complexity" evidence="5">
    <location>
        <begin position="156"/>
        <end position="167"/>
    </location>
</feature>
<dbReference type="InterPro" id="IPR001841">
    <property type="entry name" value="Znf_RING"/>
</dbReference>
<dbReference type="AlphaFoldDB" id="A0AAE1L941"/>
<dbReference type="PROSITE" id="PS51257">
    <property type="entry name" value="PROKAR_LIPOPROTEIN"/>
    <property type="match status" value="1"/>
</dbReference>
<dbReference type="GO" id="GO:0005737">
    <property type="term" value="C:cytoplasm"/>
    <property type="evidence" value="ECO:0007669"/>
    <property type="project" value="TreeGrafter"/>
</dbReference>
<dbReference type="PROSITE" id="PS50089">
    <property type="entry name" value="ZF_RING_2"/>
    <property type="match status" value="1"/>
</dbReference>
<dbReference type="InterPro" id="IPR052088">
    <property type="entry name" value="E3_ubiquitin-ligase_SINA"/>
</dbReference>
<dbReference type="PANTHER" id="PTHR10315">
    <property type="entry name" value="E3 UBIQUITIN PROTEIN LIGASE SIAH"/>
    <property type="match status" value="1"/>
</dbReference>
<dbReference type="CDD" id="cd16571">
    <property type="entry name" value="RING-HC_SIAHs"/>
    <property type="match status" value="1"/>
</dbReference>
<feature type="compositionally biased region" description="Polar residues" evidence="5">
    <location>
        <begin position="139"/>
        <end position="151"/>
    </location>
</feature>
<evidence type="ECO:0000256" key="2">
    <source>
        <dbReference type="ARBA" id="ARBA00022771"/>
    </source>
</evidence>
<proteinExistence type="predicted"/>
<evidence type="ECO:0000256" key="3">
    <source>
        <dbReference type="ARBA" id="ARBA00022833"/>
    </source>
</evidence>
<dbReference type="Proteomes" id="UP001219518">
    <property type="component" value="Unassembled WGS sequence"/>
</dbReference>
<keyword evidence="1" id="KW-0479">Metal-binding</keyword>
<accession>A0AAE1L941</accession>
<dbReference type="SUPFAM" id="SSF57850">
    <property type="entry name" value="RING/U-box"/>
    <property type="match status" value="1"/>
</dbReference>